<evidence type="ECO:0000313" key="4">
    <source>
        <dbReference type="EMBL" id="KAA9036547.1"/>
    </source>
</evidence>
<dbReference type="PANTHER" id="PTHR31084:SF0">
    <property type="entry name" value="ALPHA-L-FUCOSIDASE 2"/>
    <property type="match status" value="1"/>
</dbReference>
<dbReference type="InterPro" id="IPR016518">
    <property type="entry name" value="Alpha-L-fucosidase"/>
</dbReference>
<protein>
    <submittedName>
        <fullName evidence="4">Glycoside hydrolase family 95 protein</fullName>
    </submittedName>
</protein>
<evidence type="ECO:0000259" key="2">
    <source>
        <dbReference type="Pfam" id="PF21307"/>
    </source>
</evidence>
<evidence type="ECO:0000259" key="3">
    <source>
        <dbReference type="Pfam" id="PF22124"/>
    </source>
</evidence>
<gene>
    <name evidence="4" type="ORF">FW778_18180</name>
</gene>
<feature type="domain" description="Glycosyl hydrolase family 95 catalytic" evidence="3">
    <location>
        <begin position="294"/>
        <end position="707"/>
    </location>
</feature>
<feature type="domain" description="Alpha fucosidase A-like C-terminal" evidence="2">
    <location>
        <begin position="709"/>
        <end position="801"/>
    </location>
</feature>
<organism evidence="4 5">
    <name type="scientific">Ginsengibacter hankyongi</name>
    <dbReference type="NCBI Taxonomy" id="2607284"/>
    <lineage>
        <taxon>Bacteria</taxon>
        <taxon>Pseudomonadati</taxon>
        <taxon>Bacteroidota</taxon>
        <taxon>Chitinophagia</taxon>
        <taxon>Chitinophagales</taxon>
        <taxon>Chitinophagaceae</taxon>
        <taxon>Ginsengibacter</taxon>
    </lineage>
</organism>
<keyword evidence="4" id="KW-0378">Hydrolase</keyword>
<dbReference type="Gene3D" id="1.50.10.10">
    <property type="match status" value="1"/>
</dbReference>
<dbReference type="InterPro" id="IPR027414">
    <property type="entry name" value="GH95_N_dom"/>
</dbReference>
<dbReference type="InterPro" id="IPR012341">
    <property type="entry name" value="6hp_glycosidase-like_sf"/>
</dbReference>
<dbReference type="GO" id="GO:0004560">
    <property type="term" value="F:alpha-L-fucosidase activity"/>
    <property type="evidence" value="ECO:0007669"/>
    <property type="project" value="InterPro"/>
</dbReference>
<evidence type="ECO:0000313" key="5">
    <source>
        <dbReference type="Proteomes" id="UP000326903"/>
    </source>
</evidence>
<dbReference type="SUPFAM" id="SSF48208">
    <property type="entry name" value="Six-hairpin glycosidases"/>
    <property type="match status" value="1"/>
</dbReference>
<dbReference type="EMBL" id="VYQF01000007">
    <property type="protein sequence ID" value="KAA9036547.1"/>
    <property type="molecule type" value="Genomic_DNA"/>
</dbReference>
<dbReference type="InterPro" id="IPR008928">
    <property type="entry name" value="6-hairpin_glycosidase_sf"/>
</dbReference>
<dbReference type="PIRSF" id="PIRSF007663">
    <property type="entry name" value="UCP007663"/>
    <property type="match status" value="1"/>
</dbReference>
<dbReference type="AlphaFoldDB" id="A0A5J5IDU1"/>
<sequence length="808" mass="90242">MKRFFFLITFTVICLFTVNAQQNLRLWYDHPANTWQECVPLGNGRLGAMPDGGVLHENIVLNDITLWSGGPQDADKEGAVKYLPEIRKLLFEGKNDEAEAMVNKAFICKGAGSGNANGADVPYGSYQVLGNLHLDYNYGIDTTTLNPKNYIRELSLDSAIATCSYHLNGAIYTREYFTSFAGNVIIIRLTANQPGKISVTLGLDRPEKYQPTVHNNELQMEGQLNNGTDGEGMRYLTRVKMKRDGGKLISGDSTLQVQNANSVIIYISSSTSFRGVPYKQKSLSLLNTAISKTYQTEKAAHIKFYQNLFHRASISLNNKNAEQAALPTDERLIAFTKDSSDNDLPVLYFQYGRYLLISSTRPGLLPPNLQGLWANTIQTPWNGDYHLDINIQMNHWPLNVTNLPMLNEPFYSLVKGLVKTGEKTAKVYYDGDGWVAHVITNVWGYTSPGESASWGATNSGSGWLCEMLWQHYLYTLDDEYLKKIYPIIKGSAAFYVSTLVKDPNNGWLVTAPSNSPENAFRLANGKTAHVCAGPTIDNQIIRELFTHVIEASKVLKKDDTFRQQLLDAKRQLPPNQIDKNGRLMEWLQPYEEVEPQHRHVSPLWGMYPGNEITLQGTPGVAEAAKALLIRRGDISTGWSLAWKINLWARLKDGNHAFSLLKDLLRPTAQKGFNMVNGGGTYPNLFDAHPPFQIDGNFGGTAGIAEMLLQSHEGYIDLLPALPDEWAGGSFSGLCARGGGVLNLQWKNHHIKSLEITATAKNQFKIKTPHYVTKVKLQYRNSSTFLQSSDGFITISLQKGERAKMEYYE</sequence>
<dbReference type="Proteomes" id="UP000326903">
    <property type="component" value="Unassembled WGS sequence"/>
</dbReference>
<dbReference type="InterPro" id="IPR054363">
    <property type="entry name" value="GH95_cat"/>
</dbReference>
<dbReference type="Pfam" id="PF22124">
    <property type="entry name" value="Glyco_hydro_95_cat"/>
    <property type="match status" value="1"/>
</dbReference>
<keyword evidence="5" id="KW-1185">Reference proteome</keyword>
<evidence type="ECO:0000259" key="1">
    <source>
        <dbReference type="Pfam" id="PF14498"/>
    </source>
</evidence>
<dbReference type="InterPro" id="IPR049053">
    <property type="entry name" value="AFCA-like_C"/>
</dbReference>
<dbReference type="GO" id="GO:0005975">
    <property type="term" value="P:carbohydrate metabolic process"/>
    <property type="evidence" value="ECO:0007669"/>
    <property type="project" value="InterPro"/>
</dbReference>
<dbReference type="RefSeq" id="WP_150416288.1">
    <property type="nucleotide sequence ID" value="NZ_VYQF01000007.1"/>
</dbReference>
<dbReference type="PANTHER" id="PTHR31084">
    <property type="entry name" value="ALPHA-L-FUCOSIDASE 2"/>
    <property type="match status" value="1"/>
</dbReference>
<accession>A0A5J5IDU1</accession>
<proteinExistence type="predicted"/>
<reference evidence="4 5" key="1">
    <citation type="submission" date="2019-09" db="EMBL/GenBank/DDBJ databases">
        <title>Draft genome sequence of Ginsengibacter sp. BR5-29.</title>
        <authorList>
            <person name="Im W.-T."/>
        </authorList>
    </citation>
    <scope>NUCLEOTIDE SEQUENCE [LARGE SCALE GENOMIC DNA]</scope>
    <source>
        <strain evidence="4 5">BR5-29</strain>
    </source>
</reference>
<comment type="caution">
    <text evidence="4">The sequence shown here is derived from an EMBL/GenBank/DDBJ whole genome shotgun (WGS) entry which is preliminary data.</text>
</comment>
<dbReference type="Pfam" id="PF14498">
    <property type="entry name" value="Glyco_hyd_65N_2"/>
    <property type="match status" value="1"/>
</dbReference>
<dbReference type="Pfam" id="PF21307">
    <property type="entry name" value="Glyco_hydro_95_C"/>
    <property type="match status" value="1"/>
</dbReference>
<name>A0A5J5IDU1_9BACT</name>
<feature type="domain" description="Glycosyl hydrolase family 95 N-terminal" evidence="1">
    <location>
        <begin position="26"/>
        <end position="274"/>
    </location>
</feature>